<feature type="compositionally biased region" description="Basic and acidic residues" evidence="1">
    <location>
        <begin position="52"/>
        <end position="61"/>
    </location>
</feature>
<gene>
    <name evidence="2" type="ORF">KIL84_002347</name>
</gene>
<organism evidence="2 3">
    <name type="scientific">Mauremys mutica</name>
    <name type="common">yellowpond turtle</name>
    <dbReference type="NCBI Taxonomy" id="74926"/>
    <lineage>
        <taxon>Eukaryota</taxon>
        <taxon>Metazoa</taxon>
        <taxon>Chordata</taxon>
        <taxon>Craniata</taxon>
        <taxon>Vertebrata</taxon>
        <taxon>Euteleostomi</taxon>
        <taxon>Archelosauria</taxon>
        <taxon>Testudinata</taxon>
        <taxon>Testudines</taxon>
        <taxon>Cryptodira</taxon>
        <taxon>Durocryptodira</taxon>
        <taxon>Testudinoidea</taxon>
        <taxon>Geoemydidae</taxon>
        <taxon>Geoemydinae</taxon>
        <taxon>Mauremys</taxon>
    </lineage>
</organism>
<evidence type="ECO:0000313" key="3">
    <source>
        <dbReference type="Proteomes" id="UP000827986"/>
    </source>
</evidence>
<accession>A0A9D3X7B9</accession>
<proteinExistence type="predicted"/>
<dbReference type="EMBL" id="JAHDVG010000480">
    <property type="protein sequence ID" value="KAH1174203.1"/>
    <property type="molecule type" value="Genomic_DNA"/>
</dbReference>
<dbReference type="AlphaFoldDB" id="A0A9D3X7B9"/>
<evidence type="ECO:0000256" key="1">
    <source>
        <dbReference type="SAM" id="MobiDB-lite"/>
    </source>
</evidence>
<keyword evidence="3" id="KW-1185">Reference proteome</keyword>
<protein>
    <submittedName>
        <fullName evidence="2">Uncharacterized protein</fullName>
    </submittedName>
</protein>
<feature type="region of interest" description="Disordered" evidence="1">
    <location>
        <begin position="36"/>
        <end position="61"/>
    </location>
</feature>
<sequence>MGMNHREGGNLLPGAWLGQLFPPSLNLCPPTVLEEGPESRSVSLLRGHGRREKYSGTEPRSRPFPACVKKYKIQDVQGLDQTGQGKAPMVGNIQCALVDASLSAPGMIAEQILGNVSVPKVSEARPEHHTSLEKSKGSAEGYWGLEVITPLPSPLAKFIPNPHLKS</sequence>
<dbReference type="Proteomes" id="UP000827986">
    <property type="component" value="Unassembled WGS sequence"/>
</dbReference>
<reference evidence="2" key="1">
    <citation type="submission" date="2021-09" db="EMBL/GenBank/DDBJ databases">
        <title>The genome of Mauremys mutica provides insights into the evolution of semi-aquatic lifestyle.</title>
        <authorList>
            <person name="Gong S."/>
            <person name="Gao Y."/>
        </authorList>
    </citation>
    <scope>NUCLEOTIDE SEQUENCE</scope>
    <source>
        <strain evidence="2">MM-2020</strain>
        <tissue evidence="2">Muscle</tissue>
    </source>
</reference>
<comment type="caution">
    <text evidence="2">The sequence shown here is derived from an EMBL/GenBank/DDBJ whole genome shotgun (WGS) entry which is preliminary data.</text>
</comment>
<name>A0A9D3X7B9_9SAUR</name>
<evidence type="ECO:0000313" key="2">
    <source>
        <dbReference type="EMBL" id="KAH1174203.1"/>
    </source>
</evidence>